<evidence type="ECO:0000313" key="3">
    <source>
        <dbReference type="Proteomes" id="UP000285636"/>
    </source>
</evidence>
<proteinExistence type="predicted"/>
<organism evidence="2 3">
    <name type="scientific">Pseudomonas brassicacearum</name>
    <dbReference type="NCBI Taxonomy" id="930166"/>
    <lineage>
        <taxon>Bacteria</taxon>
        <taxon>Pseudomonadati</taxon>
        <taxon>Pseudomonadota</taxon>
        <taxon>Gammaproteobacteria</taxon>
        <taxon>Pseudomonadales</taxon>
        <taxon>Pseudomonadaceae</taxon>
        <taxon>Pseudomonas</taxon>
    </lineage>
</organism>
<keyword evidence="1" id="KW-0175">Coiled coil</keyword>
<feature type="coiled-coil region" evidence="1">
    <location>
        <begin position="30"/>
        <end position="72"/>
    </location>
</feature>
<feature type="coiled-coil region" evidence="1">
    <location>
        <begin position="96"/>
        <end position="149"/>
    </location>
</feature>
<sequence length="243" mass="27699">MDGKEVQVPLSELLNGYQRQSDYTKKTMEAAEQRKTADAVVQQAQQERQEYHSKLERMAAQLEGALEQQSQIDWPALLESDPMEYLKQQHLYQQRQALYQQNMQERQQLIQQHQNEQAQAKQISLAKQRENLIAKLPDWKDEAKAAAEQTAISKFLQEQGFEAEDISSIADHRHVLIARDAMRYRDLMAKASVQAKKVQEAPQRVVKPGVTVNGNADGRTTAAKRHAKSGTVESAAEVFLQFL</sequence>
<name>A0A423HYJ8_9PSED</name>
<dbReference type="Proteomes" id="UP000285636">
    <property type="component" value="Unassembled WGS sequence"/>
</dbReference>
<dbReference type="AlphaFoldDB" id="A0A423HYJ8"/>
<evidence type="ECO:0000256" key="1">
    <source>
        <dbReference type="SAM" id="Coils"/>
    </source>
</evidence>
<reference evidence="2 3" key="1">
    <citation type="submission" date="2016-10" db="EMBL/GenBank/DDBJ databases">
        <title>Comparative genome analysis of multiple Pseudomonas spp. focuses on biocontrol and plant growth promoting traits.</title>
        <authorList>
            <person name="Tao X.-Y."/>
            <person name="Taylor C.G."/>
        </authorList>
    </citation>
    <scope>NUCLEOTIDE SEQUENCE [LARGE SCALE GENOMIC DNA]</scope>
    <source>
        <strain evidence="2 3">38D7</strain>
    </source>
</reference>
<comment type="caution">
    <text evidence="2">The sequence shown here is derived from an EMBL/GenBank/DDBJ whole genome shotgun (WGS) entry which is preliminary data.</text>
</comment>
<protein>
    <submittedName>
        <fullName evidence="2">Uncharacterized protein</fullName>
    </submittedName>
</protein>
<dbReference type="EMBL" id="MOBK01000009">
    <property type="protein sequence ID" value="RON18138.1"/>
    <property type="molecule type" value="Genomic_DNA"/>
</dbReference>
<gene>
    <name evidence="2" type="ORF">BK660_21885</name>
</gene>
<evidence type="ECO:0000313" key="2">
    <source>
        <dbReference type="EMBL" id="RON18138.1"/>
    </source>
</evidence>
<accession>A0A423HYJ8</accession>